<dbReference type="SMART" id="SM00487">
    <property type="entry name" value="DEXDc"/>
    <property type="match status" value="1"/>
</dbReference>
<dbReference type="Proteomes" id="UP000464657">
    <property type="component" value="Chromosome"/>
</dbReference>
<proteinExistence type="inferred from homology"/>
<dbReference type="GO" id="GO:0005829">
    <property type="term" value="C:cytosol"/>
    <property type="evidence" value="ECO:0007669"/>
    <property type="project" value="TreeGrafter"/>
</dbReference>
<evidence type="ECO:0000256" key="1">
    <source>
        <dbReference type="ARBA" id="ARBA00022741"/>
    </source>
</evidence>
<evidence type="ECO:0000259" key="8">
    <source>
        <dbReference type="PROSITE" id="PS51192"/>
    </source>
</evidence>
<comment type="similarity">
    <text evidence="5 7">Belongs to the DEAD box helicase family.</text>
</comment>
<dbReference type="PANTHER" id="PTHR47959">
    <property type="entry name" value="ATP-DEPENDENT RNA HELICASE RHLE-RELATED"/>
    <property type="match status" value="1"/>
</dbReference>
<evidence type="ECO:0000256" key="2">
    <source>
        <dbReference type="ARBA" id="ARBA00022801"/>
    </source>
</evidence>
<dbReference type="InterPro" id="IPR001650">
    <property type="entry name" value="Helicase_C-like"/>
</dbReference>
<evidence type="ECO:0000313" key="11">
    <source>
        <dbReference type="EMBL" id="QHI35114.1"/>
    </source>
</evidence>
<dbReference type="EC" id="3.6.4.13" evidence="11"/>
<feature type="domain" description="Helicase ATP-binding" evidence="8">
    <location>
        <begin position="35"/>
        <end position="205"/>
    </location>
</feature>
<feature type="short sequence motif" description="Q motif" evidence="6">
    <location>
        <begin position="3"/>
        <end position="31"/>
    </location>
</feature>
<evidence type="ECO:0000313" key="12">
    <source>
        <dbReference type="Proteomes" id="UP000464657"/>
    </source>
</evidence>
<evidence type="ECO:0000259" key="10">
    <source>
        <dbReference type="PROSITE" id="PS51195"/>
    </source>
</evidence>
<dbReference type="PANTHER" id="PTHR47959:SF1">
    <property type="entry name" value="ATP-DEPENDENT RNA HELICASE DBPA"/>
    <property type="match status" value="1"/>
</dbReference>
<dbReference type="GO" id="GO:0005524">
    <property type="term" value="F:ATP binding"/>
    <property type="evidence" value="ECO:0007669"/>
    <property type="project" value="UniProtKB-KW"/>
</dbReference>
<dbReference type="InterPro" id="IPR050079">
    <property type="entry name" value="DEAD_box_RNA_helicase"/>
</dbReference>
<dbReference type="PROSITE" id="PS51194">
    <property type="entry name" value="HELICASE_CTER"/>
    <property type="match status" value="1"/>
</dbReference>
<dbReference type="GO" id="GO:0003724">
    <property type="term" value="F:RNA helicase activity"/>
    <property type="evidence" value="ECO:0007669"/>
    <property type="project" value="UniProtKB-EC"/>
</dbReference>
<dbReference type="InterPro" id="IPR014014">
    <property type="entry name" value="RNA_helicase_DEAD_Q_motif"/>
</dbReference>
<dbReference type="AlphaFoldDB" id="A0A7L4ZGR6"/>
<evidence type="ECO:0000256" key="6">
    <source>
        <dbReference type="PROSITE-ProRule" id="PRU00552"/>
    </source>
</evidence>
<dbReference type="InterPro" id="IPR014001">
    <property type="entry name" value="Helicase_ATP-bd"/>
</dbReference>
<gene>
    <name evidence="11" type="primary">cshE</name>
    <name evidence="11" type="ORF">IMCC3317_04600</name>
</gene>
<dbReference type="Pfam" id="PF00270">
    <property type="entry name" value="DEAD"/>
    <property type="match status" value="1"/>
</dbReference>
<protein>
    <submittedName>
        <fullName evidence="11">DEAD-box ATP-dependent RNA helicase CshE</fullName>
        <ecNumber evidence="11">3.6.4.13</ecNumber>
    </submittedName>
</protein>
<dbReference type="PROSITE" id="PS51192">
    <property type="entry name" value="HELICASE_ATP_BIND_1"/>
    <property type="match status" value="1"/>
</dbReference>
<dbReference type="PROSITE" id="PS00039">
    <property type="entry name" value="DEAD_ATP_HELICASE"/>
    <property type="match status" value="1"/>
</dbReference>
<name>A0A7L4ZGR6_9FLAO</name>
<feature type="domain" description="DEAD-box RNA helicase Q" evidence="10">
    <location>
        <begin position="3"/>
        <end position="31"/>
    </location>
</feature>
<organism evidence="11 12">
    <name type="scientific">Kordia antarctica</name>
    <dbReference type="NCBI Taxonomy" id="1218801"/>
    <lineage>
        <taxon>Bacteria</taxon>
        <taxon>Pseudomonadati</taxon>
        <taxon>Bacteroidota</taxon>
        <taxon>Flavobacteriia</taxon>
        <taxon>Flavobacteriales</taxon>
        <taxon>Flavobacteriaceae</taxon>
        <taxon>Kordia</taxon>
    </lineage>
</organism>
<dbReference type="EMBL" id="CP019288">
    <property type="protein sequence ID" value="QHI35114.1"/>
    <property type="molecule type" value="Genomic_DNA"/>
</dbReference>
<evidence type="ECO:0000256" key="5">
    <source>
        <dbReference type="ARBA" id="ARBA00038437"/>
    </source>
</evidence>
<dbReference type="Pfam" id="PF00271">
    <property type="entry name" value="Helicase_C"/>
    <property type="match status" value="1"/>
</dbReference>
<dbReference type="InterPro" id="IPR044742">
    <property type="entry name" value="DEAD/DEAH_RhlB"/>
</dbReference>
<evidence type="ECO:0000259" key="9">
    <source>
        <dbReference type="PROSITE" id="PS51194"/>
    </source>
</evidence>
<dbReference type="Gene3D" id="3.40.50.300">
    <property type="entry name" value="P-loop containing nucleotide triphosphate hydrolases"/>
    <property type="match status" value="2"/>
</dbReference>
<dbReference type="InterPro" id="IPR000629">
    <property type="entry name" value="RNA-helicase_DEAD-box_CS"/>
</dbReference>
<dbReference type="SMART" id="SM00490">
    <property type="entry name" value="HELICc"/>
    <property type="match status" value="1"/>
</dbReference>
<keyword evidence="2 7" id="KW-0378">Hydrolase</keyword>
<accession>A0A7L4ZGR6</accession>
<dbReference type="GO" id="GO:0003676">
    <property type="term" value="F:nucleic acid binding"/>
    <property type="evidence" value="ECO:0007669"/>
    <property type="project" value="InterPro"/>
</dbReference>
<evidence type="ECO:0000256" key="3">
    <source>
        <dbReference type="ARBA" id="ARBA00022806"/>
    </source>
</evidence>
<dbReference type="InterPro" id="IPR027417">
    <property type="entry name" value="P-loop_NTPase"/>
</dbReference>
<feature type="domain" description="Helicase C-terminal" evidence="9">
    <location>
        <begin position="230"/>
        <end position="377"/>
    </location>
</feature>
<keyword evidence="12" id="KW-1185">Reference proteome</keyword>
<evidence type="ECO:0000256" key="7">
    <source>
        <dbReference type="RuleBase" id="RU000492"/>
    </source>
</evidence>
<dbReference type="RefSeq" id="WP_160127884.1">
    <property type="nucleotide sequence ID" value="NZ_CP019288.1"/>
</dbReference>
<dbReference type="OrthoDB" id="9785240at2"/>
<dbReference type="CDD" id="cd18787">
    <property type="entry name" value="SF2_C_DEAD"/>
    <property type="match status" value="1"/>
</dbReference>
<dbReference type="InterPro" id="IPR011545">
    <property type="entry name" value="DEAD/DEAH_box_helicase_dom"/>
</dbReference>
<keyword evidence="4 7" id="KW-0067">ATP-binding</keyword>
<dbReference type="GO" id="GO:0016787">
    <property type="term" value="F:hydrolase activity"/>
    <property type="evidence" value="ECO:0007669"/>
    <property type="project" value="UniProtKB-KW"/>
</dbReference>
<dbReference type="CDD" id="cd00268">
    <property type="entry name" value="DEADc"/>
    <property type="match status" value="1"/>
</dbReference>
<sequence length="446" mass="49638">MSKQFSDLGINEQLQQSLADLQISVPTDIQEKTIPIILNQKEDVVALAKTGTGKTAAFGLPLLQLIDTENTAIQAVILAPTRELGNQIFNNLQSFATHSPKISIASICGGVPIKPQIERLKEATHIIVATPGRLADLVKREAINIKNISYFILDEADEMLSALKEGLDSIIKEIPKSRRTLLFTATMPGTIKQLVQNYMSKHVVHIEADMKTVGHQGIDHQYVVVEPIEKLEVLLHFLNSKEGERGIIFCKTKAAVNKLAKKLAINKFSSGAIHGSLSQGIRDRIMGQFREGYIDILVATDLAARGIDVKEISYVVNYHLPDTFDTYVHRSGRTARAGAKGLSLSVIQKEEVIEIPEFEEELGITFSEFKKADAQSIEENNGLLWAKKIFKTKPNRDVSEDFKSKIKTIFHHLTKEELVDKIFANYLAQTTTVATKSEVSKKKRNK</sequence>
<evidence type="ECO:0000256" key="4">
    <source>
        <dbReference type="ARBA" id="ARBA00022840"/>
    </source>
</evidence>
<dbReference type="KEGG" id="kan:IMCC3317_04600"/>
<dbReference type="SUPFAM" id="SSF52540">
    <property type="entry name" value="P-loop containing nucleoside triphosphate hydrolases"/>
    <property type="match status" value="1"/>
</dbReference>
<reference evidence="11 12" key="1">
    <citation type="journal article" date="2013" name="Int. J. Syst. Evol. Microbiol.">
        <title>Kordia antarctica sp. nov., isolated from Antarctic seawater.</title>
        <authorList>
            <person name="Baek K."/>
            <person name="Choi A."/>
            <person name="Kang I."/>
            <person name="Lee K."/>
            <person name="Cho J.C."/>
        </authorList>
    </citation>
    <scope>NUCLEOTIDE SEQUENCE [LARGE SCALE GENOMIC DNA]</scope>
    <source>
        <strain evidence="11 12">IMCC3317</strain>
    </source>
</reference>
<dbReference type="PROSITE" id="PS51195">
    <property type="entry name" value="Q_MOTIF"/>
    <property type="match status" value="1"/>
</dbReference>
<keyword evidence="1 7" id="KW-0547">Nucleotide-binding</keyword>
<keyword evidence="3 7" id="KW-0347">Helicase</keyword>